<protein>
    <submittedName>
        <fullName evidence="1">Uncharacterized protein</fullName>
    </submittedName>
</protein>
<dbReference type="EMBL" id="JAAXKZ010000154">
    <property type="protein sequence ID" value="NMH95094.1"/>
    <property type="molecule type" value="Genomic_DNA"/>
</dbReference>
<name>A0A848DS78_9PSEU</name>
<evidence type="ECO:0000313" key="1">
    <source>
        <dbReference type="EMBL" id="NMH95094.1"/>
    </source>
</evidence>
<comment type="caution">
    <text evidence="1">The sequence shown here is derived from an EMBL/GenBank/DDBJ whole genome shotgun (WGS) entry which is preliminary data.</text>
</comment>
<accession>A0A848DS78</accession>
<organism evidence="1 2">
    <name type="scientific">Pseudonocardia bannensis</name>
    <dbReference type="NCBI Taxonomy" id="630973"/>
    <lineage>
        <taxon>Bacteria</taxon>
        <taxon>Bacillati</taxon>
        <taxon>Actinomycetota</taxon>
        <taxon>Actinomycetes</taxon>
        <taxon>Pseudonocardiales</taxon>
        <taxon>Pseudonocardiaceae</taxon>
        <taxon>Pseudonocardia</taxon>
    </lineage>
</organism>
<dbReference type="Proteomes" id="UP000586918">
    <property type="component" value="Unassembled WGS sequence"/>
</dbReference>
<sequence>MIRHGAGDFRYEAASPRRRAATYVSALAEPVHLRGVPAVAAAVVLSG</sequence>
<dbReference type="AlphaFoldDB" id="A0A848DS78"/>
<gene>
    <name evidence="1" type="ORF">HF519_26740</name>
</gene>
<keyword evidence="2" id="KW-1185">Reference proteome</keyword>
<evidence type="ECO:0000313" key="2">
    <source>
        <dbReference type="Proteomes" id="UP000586918"/>
    </source>
</evidence>
<reference evidence="1 2" key="1">
    <citation type="submission" date="2020-04" db="EMBL/GenBank/DDBJ databases">
        <authorList>
            <person name="Klaysubun C."/>
            <person name="Duangmal K."/>
            <person name="Lipun K."/>
        </authorList>
    </citation>
    <scope>NUCLEOTIDE SEQUENCE [LARGE SCALE GENOMIC DNA]</scope>
    <source>
        <strain evidence="1 2">DSM 45300</strain>
    </source>
</reference>
<proteinExistence type="predicted"/>